<dbReference type="InterPro" id="IPR003593">
    <property type="entry name" value="AAA+_ATPase"/>
</dbReference>
<dbReference type="FunFam" id="3.20.20.80:FF:000010">
    <property type="entry name" value="glucan endo-1,3-beta-glucosidase, basic"/>
    <property type="match status" value="1"/>
</dbReference>
<organism evidence="19 20">
    <name type="scientific">Populus alba x Populus x berolinensis</name>
    <dbReference type="NCBI Taxonomy" id="444605"/>
    <lineage>
        <taxon>Eukaryota</taxon>
        <taxon>Viridiplantae</taxon>
        <taxon>Streptophyta</taxon>
        <taxon>Embryophyta</taxon>
        <taxon>Tracheophyta</taxon>
        <taxon>Spermatophyta</taxon>
        <taxon>Magnoliopsida</taxon>
        <taxon>eudicotyledons</taxon>
        <taxon>Gunneridae</taxon>
        <taxon>Pentapetalae</taxon>
        <taxon>rosids</taxon>
        <taxon>fabids</taxon>
        <taxon>Malpighiales</taxon>
        <taxon>Salicaceae</taxon>
        <taxon>Saliceae</taxon>
        <taxon>Populus</taxon>
    </lineage>
</organism>
<dbReference type="SUPFAM" id="SSF52540">
    <property type="entry name" value="P-loop containing nucleoside triphosphate hydrolases"/>
    <property type="match status" value="1"/>
</dbReference>
<dbReference type="Pfam" id="PF00154">
    <property type="entry name" value="RecA_N"/>
    <property type="match status" value="1"/>
</dbReference>
<evidence type="ECO:0000256" key="4">
    <source>
        <dbReference type="ARBA" id="ARBA00012780"/>
    </source>
</evidence>
<dbReference type="InterPro" id="IPR020588">
    <property type="entry name" value="RecA_ATP-bd"/>
</dbReference>
<dbReference type="CDD" id="cd00983">
    <property type="entry name" value="RecA"/>
    <property type="match status" value="1"/>
</dbReference>
<evidence type="ECO:0000256" key="8">
    <source>
        <dbReference type="ARBA" id="ARBA00023125"/>
    </source>
</evidence>
<keyword evidence="8" id="KW-0238">DNA-binding</keyword>
<reference evidence="19 20" key="1">
    <citation type="journal article" date="2023" name="Mol. Ecol. Resour.">
        <title>Chromosome-level genome assembly of a triploid poplar Populus alba 'Berolinensis'.</title>
        <authorList>
            <person name="Chen S."/>
            <person name="Yu Y."/>
            <person name="Wang X."/>
            <person name="Wang S."/>
            <person name="Zhang T."/>
            <person name="Zhou Y."/>
            <person name="He R."/>
            <person name="Meng N."/>
            <person name="Wang Y."/>
            <person name="Liu W."/>
            <person name="Liu Z."/>
            <person name="Liu J."/>
            <person name="Guo Q."/>
            <person name="Huang H."/>
            <person name="Sederoff R.R."/>
            <person name="Wang G."/>
            <person name="Qu G."/>
            <person name="Chen S."/>
        </authorList>
    </citation>
    <scope>NUCLEOTIDE SEQUENCE [LARGE SCALE GENOMIC DNA]</scope>
    <source>
        <strain evidence="19">SC-2020</strain>
    </source>
</reference>
<dbReference type="PROSITE" id="PS00587">
    <property type="entry name" value="GLYCOSYL_HYDROL_F17"/>
    <property type="match status" value="1"/>
</dbReference>
<dbReference type="GO" id="GO:0140664">
    <property type="term" value="F:ATP-dependent DNA damage sensor activity"/>
    <property type="evidence" value="ECO:0007669"/>
    <property type="project" value="InterPro"/>
</dbReference>
<keyword evidence="10 15" id="KW-0326">Glycosidase</keyword>
<evidence type="ECO:0000256" key="5">
    <source>
        <dbReference type="ARBA" id="ARBA00022741"/>
    </source>
</evidence>
<dbReference type="EC" id="3.2.1.39" evidence="4"/>
<dbReference type="InterPro" id="IPR017853">
    <property type="entry name" value="GH"/>
</dbReference>
<dbReference type="SMART" id="SM00382">
    <property type="entry name" value="AAA"/>
    <property type="match status" value="1"/>
</dbReference>
<dbReference type="SUPFAM" id="SSF51445">
    <property type="entry name" value="(Trans)glycosidases"/>
    <property type="match status" value="1"/>
</dbReference>
<feature type="domain" description="RecA family profile 2" evidence="18">
    <location>
        <begin position="255"/>
        <end position="329"/>
    </location>
</feature>
<evidence type="ECO:0000256" key="9">
    <source>
        <dbReference type="ARBA" id="ARBA00023172"/>
    </source>
</evidence>
<accession>A0AAD6PUN1</accession>
<feature type="compositionally biased region" description="Polar residues" evidence="16">
    <location>
        <begin position="36"/>
        <end position="45"/>
    </location>
</feature>
<feature type="domain" description="RecA family profile 1" evidence="17">
    <location>
        <begin position="93"/>
        <end position="252"/>
    </location>
</feature>
<dbReference type="InterPro" id="IPR027417">
    <property type="entry name" value="P-loop_NTPase"/>
</dbReference>
<dbReference type="PRINTS" id="PR00142">
    <property type="entry name" value="RECA"/>
</dbReference>
<evidence type="ECO:0000256" key="10">
    <source>
        <dbReference type="ARBA" id="ARBA00023295"/>
    </source>
</evidence>
<gene>
    <name evidence="19" type="ORF">NC653_036199</name>
</gene>
<protein>
    <recommendedName>
        <fullName evidence="4">glucan endo-1,3-beta-D-glucosidase</fullName>
        <ecNumber evidence="4">3.2.1.39</ecNumber>
    </recommendedName>
    <alternativeName>
        <fullName evidence="11">(1-&gt;3)-beta-glucan endohydrolase</fullName>
    </alternativeName>
    <alternativeName>
        <fullName evidence="12">Beta-1,3-endoglucanase</fullName>
    </alternativeName>
</protein>
<keyword evidence="9" id="KW-0233">DNA recombination</keyword>
<dbReference type="InterPro" id="IPR049428">
    <property type="entry name" value="RecA-like_N"/>
</dbReference>
<evidence type="ECO:0000256" key="2">
    <source>
        <dbReference type="ARBA" id="ARBA00008773"/>
    </source>
</evidence>
<evidence type="ECO:0000256" key="11">
    <source>
        <dbReference type="ARBA" id="ARBA00033335"/>
    </source>
</evidence>
<dbReference type="GO" id="GO:0005524">
    <property type="term" value="F:ATP binding"/>
    <property type="evidence" value="ECO:0007669"/>
    <property type="project" value="UniProtKB-KW"/>
</dbReference>
<dbReference type="Gene3D" id="3.40.50.300">
    <property type="entry name" value="P-loop containing nucleotide triphosphate hydrolases"/>
    <property type="match status" value="1"/>
</dbReference>
<comment type="similarity">
    <text evidence="3 13">Belongs to the RecA family.</text>
</comment>
<evidence type="ECO:0000313" key="19">
    <source>
        <dbReference type="EMBL" id="KAJ6968181.1"/>
    </source>
</evidence>
<dbReference type="PROSITE" id="PS50162">
    <property type="entry name" value="RECA_2"/>
    <property type="match status" value="1"/>
</dbReference>
<keyword evidence="5 13" id="KW-0547">Nucleotide-binding</keyword>
<feature type="region of interest" description="Disordered" evidence="16">
    <location>
        <begin position="36"/>
        <end position="57"/>
    </location>
</feature>
<dbReference type="GO" id="GO:0006281">
    <property type="term" value="P:DNA repair"/>
    <property type="evidence" value="ECO:0007669"/>
    <property type="project" value="InterPro"/>
</dbReference>
<evidence type="ECO:0000256" key="13">
    <source>
        <dbReference type="RuleBase" id="RU003422"/>
    </source>
</evidence>
<keyword evidence="6 15" id="KW-0378">Hydrolase</keyword>
<keyword evidence="7 13" id="KW-0067">ATP-binding</keyword>
<dbReference type="PROSITE" id="PS50163">
    <property type="entry name" value="RECA_3"/>
    <property type="match status" value="1"/>
</dbReference>
<dbReference type="PANTHER" id="PTHR45900:SF4">
    <property type="entry name" value="DNA REPAIR PROTEIN RECA HOMOLOG 2, MITOCHONDRIAL"/>
    <property type="match status" value="1"/>
</dbReference>
<dbReference type="GO" id="GO:0042973">
    <property type="term" value="F:glucan endo-1,3-beta-D-glucosidase activity"/>
    <property type="evidence" value="ECO:0007669"/>
    <property type="project" value="UniProtKB-EC"/>
</dbReference>
<evidence type="ECO:0000259" key="17">
    <source>
        <dbReference type="PROSITE" id="PS50162"/>
    </source>
</evidence>
<dbReference type="GO" id="GO:0003697">
    <property type="term" value="F:single-stranded DNA binding"/>
    <property type="evidence" value="ECO:0007669"/>
    <property type="project" value="InterPro"/>
</dbReference>
<dbReference type="Gene3D" id="3.20.20.80">
    <property type="entry name" value="Glycosidases"/>
    <property type="match status" value="1"/>
</dbReference>
<evidence type="ECO:0000259" key="18">
    <source>
        <dbReference type="PROSITE" id="PS50163"/>
    </source>
</evidence>
<dbReference type="Proteomes" id="UP001164929">
    <property type="component" value="Chromosome 16"/>
</dbReference>
<dbReference type="Pfam" id="PF00332">
    <property type="entry name" value="Glyco_hydro_17"/>
    <property type="match status" value="1"/>
</dbReference>
<evidence type="ECO:0000256" key="1">
    <source>
        <dbReference type="ARBA" id="ARBA00000382"/>
    </source>
</evidence>
<evidence type="ECO:0000256" key="7">
    <source>
        <dbReference type="ARBA" id="ARBA00022840"/>
    </source>
</evidence>
<evidence type="ECO:0000256" key="14">
    <source>
        <dbReference type="RuleBase" id="RU004335"/>
    </source>
</evidence>
<name>A0AAD6PUN1_9ROSI</name>
<dbReference type="InterPro" id="IPR020584">
    <property type="entry name" value="DNA_recomb/repair_RecA_CS"/>
</dbReference>
<evidence type="ECO:0000313" key="20">
    <source>
        <dbReference type="Proteomes" id="UP001164929"/>
    </source>
</evidence>
<sequence length="735" mass="81202">MVLSIQSHRFNSFARFRLSSLLPSLYQNGRNATTFTGRNDHSLSSVDFEPDELHDDGEAKQKDNALRLALTQLAGEFGRESMLSLQRFFNSRRAPVISTGSLKLDLALGIGGLPKGRMVEIYGKEASGKTTLALHIIKEAQKLGGYCAYLDVENAMDPLLPESMGINTENLLISHPDCAENLLSVVDTLTKSGSVDVIVVDSVAALVPQHEIDTVVGGTFEDIQSRLMTQALRKINYSLCQSQTLIIFLNQVRKSLKSGRAEEVTCGGNALKFYSAVRLRMIRTRLLKTEDRITGLGVCAQVVKNKLAPAMTKAELEIQFGRGFCSESEVLELACEHSLIKKEGSSYVIGRRVFRNERVAEQYLMENEGVHDQIVAKLREKIFQRKMEPRSFPVGAHEMVNDRKTISPIRDMLLDSMARPNIAGKSPSMVSIMLLFGLLLASLDTTGAQIGVCYGMNGNLPPAQEVIELYSQRGIRRMRLYDPNQDALRALQGTNIELMLGLPNADLQRIASSQTNANAWVQRNVRSFGNVRFRYIAVGNEVRPFDSYAQFLVPAMKNIRNALYSAGLGNIKVSTAIDNGVIEDDSSPPSKGSFRGDHRPFLDPIIRFLLNNQAPLLVNLYPYLSYTGNSEDIRLDYALFTAPSSLVSDPPLNYQNLFDAILDTVYAALEKSGGGSLDIVVSESGWPTAGGTGTSVDNARIYNNNLVQHVKRGTPKKPGKPIETCPDRCLLWNAW</sequence>
<dbReference type="PROSITE" id="PS00321">
    <property type="entry name" value="RECA_1"/>
    <property type="match status" value="1"/>
</dbReference>
<dbReference type="GO" id="GO:0006310">
    <property type="term" value="P:DNA recombination"/>
    <property type="evidence" value="ECO:0007669"/>
    <property type="project" value="UniProtKB-KW"/>
</dbReference>
<comment type="catalytic activity">
    <reaction evidence="1">
        <text>Hydrolysis of (1-&gt;3)-beta-D-glucosidic linkages in (1-&gt;3)-beta-D-glucans.</text>
        <dbReference type="EC" id="3.2.1.39"/>
    </reaction>
</comment>
<keyword evidence="20" id="KW-1185">Reference proteome</keyword>
<dbReference type="GO" id="GO:0005975">
    <property type="term" value="P:carbohydrate metabolic process"/>
    <property type="evidence" value="ECO:0007669"/>
    <property type="project" value="InterPro"/>
</dbReference>
<evidence type="ECO:0000256" key="12">
    <source>
        <dbReference type="ARBA" id="ARBA00033417"/>
    </source>
</evidence>
<dbReference type="InterPro" id="IPR013765">
    <property type="entry name" value="DNA_recomb/repair_RecA"/>
</dbReference>
<dbReference type="InterPro" id="IPR020587">
    <property type="entry name" value="RecA_monomer-monomer_interface"/>
</dbReference>
<dbReference type="PANTHER" id="PTHR45900">
    <property type="entry name" value="RECA"/>
    <property type="match status" value="1"/>
</dbReference>
<evidence type="ECO:0000256" key="16">
    <source>
        <dbReference type="SAM" id="MobiDB-lite"/>
    </source>
</evidence>
<dbReference type="EMBL" id="JAQIZT010000016">
    <property type="protein sequence ID" value="KAJ6968181.1"/>
    <property type="molecule type" value="Genomic_DNA"/>
</dbReference>
<evidence type="ECO:0000256" key="15">
    <source>
        <dbReference type="RuleBase" id="RU004336"/>
    </source>
</evidence>
<comment type="caution">
    <text evidence="19">The sequence shown here is derived from an EMBL/GenBank/DDBJ whole genome shotgun (WGS) entry which is preliminary data.</text>
</comment>
<dbReference type="InterPro" id="IPR000490">
    <property type="entry name" value="Glyco_hydro_17"/>
</dbReference>
<evidence type="ECO:0000256" key="3">
    <source>
        <dbReference type="ARBA" id="ARBA00009391"/>
    </source>
</evidence>
<proteinExistence type="inferred from homology"/>
<dbReference type="NCBIfam" id="TIGR02012">
    <property type="entry name" value="tigrfam_recA"/>
    <property type="match status" value="1"/>
</dbReference>
<evidence type="ECO:0000256" key="6">
    <source>
        <dbReference type="ARBA" id="ARBA00022801"/>
    </source>
</evidence>
<dbReference type="AlphaFoldDB" id="A0AAD6PUN1"/>
<comment type="similarity">
    <text evidence="2 14">Belongs to the glycosyl hydrolase 17 family.</text>
</comment>